<dbReference type="InterPro" id="IPR000620">
    <property type="entry name" value="EamA_dom"/>
</dbReference>
<gene>
    <name evidence="9" type="ORF">AXF42_Ash006423</name>
</gene>
<keyword evidence="4 6" id="KW-1133">Transmembrane helix</keyword>
<dbReference type="PANTHER" id="PTHR31218">
    <property type="entry name" value="WAT1-RELATED PROTEIN"/>
    <property type="match status" value="1"/>
</dbReference>
<evidence type="ECO:0000256" key="6">
    <source>
        <dbReference type="RuleBase" id="RU363077"/>
    </source>
</evidence>
<evidence type="ECO:0000256" key="5">
    <source>
        <dbReference type="ARBA" id="ARBA00023136"/>
    </source>
</evidence>
<evidence type="ECO:0000313" key="9">
    <source>
        <dbReference type="EMBL" id="PKA60789.1"/>
    </source>
</evidence>
<feature type="transmembrane region" description="Helical" evidence="6">
    <location>
        <begin position="205"/>
        <end position="225"/>
    </location>
</feature>
<accession>A0A2I0AZ35</accession>
<evidence type="ECO:0000256" key="1">
    <source>
        <dbReference type="ARBA" id="ARBA00004141"/>
    </source>
</evidence>
<dbReference type="Pfam" id="PF00892">
    <property type="entry name" value="EamA"/>
    <property type="match status" value="2"/>
</dbReference>
<dbReference type="AlphaFoldDB" id="A0A2I0AZ35"/>
<reference evidence="9 10" key="1">
    <citation type="journal article" date="2017" name="Nature">
        <title>The Apostasia genome and the evolution of orchids.</title>
        <authorList>
            <person name="Zhang G.Q."/>
            <person name="Liu K.W."/>
            <person name="Li Z."/>
            <person name="Lohaus R."/>
            <person name="Hsiao Y.Y."/>
            <person name="Niu S.C."/>
            <person name="Wang J.Y."/>
            <person name="Lin Y.C."/>
            <person name="Xu Q."/>
            <person name="Chen L.J."/>
            <person name="Yoshida K."/>
            <person name="Fujiwara S."/>
            <person name="Wang Z.W."/>
            <person name="Zhang Y.Q."/>
            <person name="Mitsuda N."/>
            <person name="Wang M."/>
            <person name="Liu G.H."/>
            <person name="Pecoraro L."/>
            <person name="Huang H.X."/>
            <person name="Xiao X.J."/>
            <person name="Lin M."/>
            <person name="Wu X.Y."/>
            <person name="Wu W.L."/>
            <person name="Chen Y.Y."/>
            <person name="Chang S.B."/>
            <person name="Sakamoto S."/>
            <person name="Ohme-Takagi M."/>
            <person name="Yagi M."/>
            <person name="Zeng S.J."/>
            <person name="Shen C.Y."/>
            <person name="Yeh C.M."/>
            <person name="Luo Y.B."/>
            <person name="Tsai W.C."/>
            <person name="Van de Peer Y."/>
            <person name="Liu Z.J."/>
        </authorList>
    </citation>
    <scope>NUCLEOTIDE SEQUENCE [LARGE SCALE GENOMIC DNA]</scope>
    <source>
        <strain evidence="10">cv. Shenzhen</strain>
        <tissue evidence="9">Stem</tissue>
    </source>
</reference>
<evidence type="ECO:0000256" key="7">
    <source>
        <dbReference type="SAM" id="MobiDB-lite"/>
    </source>
</evidence>
<keyword evidence="5 6" id="KW-0472">Membrane</keyword>
<proteinExistence type="inferred from homology"/>
<feature type="transmembrane region" description="Helical" evidence="6">
    <location>
        <begin position="110"/>
        <end position="131"/>
    </location>
</feature>
<dbReference type="InterPro" id="IPR037185">
    <property type="entry name" value="EmrE-like"/>
</dbReference>
<evidence type="ECO:0000256" key="2">
    <source>
        <dbReference type="ARBA" id="ARBA00007635"/>
    </source>
</evidence>
<comment type="subcellular location">
    <subcellularLocation>
        <location evidence="1 6">Membrane</location>
        <topology evidence="1 6">Multi-pass membrane protein</topology>
    </subcellularLocation>
</comment>
<evidence type="ECO:0000259" key="8">
    <source>
        <dbReference type="Pfam" id="PF00892"/>
    </source>
</evidence>
<protein>
    <recommendedName>
        <fullName evidence="6">WAT1-related protein</fullName>
    </recommendedName>
</protein>
<dbReference type="EMBL" id="KZ451935">
    <property type="protein sequence ID" value="PKA60789.1"/>
    <property type="molecule type" value="Genomic_DNA"/>
</dbReference>
<dbReference type="OrthoDB" id="1728340at2759"/>
<keyword evidence="3 6" id="KW-0812">Transmembrane</keyword>
<comment type="similarity">
    <text evidence="2 6">Belongs to the drug/metabolite transporter (DMT) superfamily. Plant drug/metabolite exporter (P-DME) (TC 2.A.7.4) family.</text>
</comment>
<organism evidence="9 10">
    <name type="scientific">Apostasia shenzhenica</name>
    <dbReference type="NCBI Taxonomy" id="1088818"/>
    <lineage>
        <taxon>Eukaryota</taxon>
        <taxon>Viridiplantae</taxon>
        <taxon>Streptophyta</taxon>
        <taxon>Embryophyta</taxon>
        <taxon>Tracheophyta</taxon>
        <taxon>Spermatophyta</taxon>
        <taxon>Magnoliopsida</taxon>
        <taxon>Liliopsida</taxon>
        <taxon>Asparagales</taxon>
        <taxon>Orchidaceae</taxon>
        <taxon>Apostasioideae</taxon>
        <taxon>Apostasia</taxon>
    </lineage>
</organism>
<dbReference type="Proteomes" id="UP000236161">
    <property type="component" value="Unassembled WGS sequence"/>
</dbReference>
<feature type="region of interest" description="Disordered" evidence="7">
    <location>
        <begin position="368"/>
        <end position="387"/>
    </location>
</feature>
<feature type="domain" description="EamA" evidence="8">
    <location>
        <begin position="23"/>
        <end position="159"/>
    </location>
</feature>
<feature type="transmembrane region" description="Helical" evidence="6">
    <location>
        <begin position="81"/>
        <end position="104"/>
    </location>
</feature>
<keyword evidence="10" id="KW-1185">Reference proteome</keyword>
<feature type="domain" description="EamA" evidence="8">
    <location>
        <begin position="207"/>
        <end position="344"/>
    </location>
</feature>
<dbReference type="GO" id="GO:0016020">
    <property type="term" value="C:membrane"/>
    <property type="evidence" value="ECO:0007669"/>
    <property type="project" value="UniProtKB-SubCell"/>
</dbReference>
<dbReference type="GO" id="GO:0022857">
    <property type="term" value="F:transmembrane transporter activity"/>
    <property type="evidence" value="ECO:0007669"/>
    <property type="project" value="InterPro"/>
</dbReference>
<evidence type="ECO:0000313" key="10">
    <source>
        <dbReference type="Proteomes" id="UP000236161"/>
    </source>
</evidence>
<name>A0A2I0AZ35_9ASPA</name>
<evidence type="ECO:0000256" key="3">
    <source>
        <dbReference type="ARBA" id="ARBA00022692"/>
    </source>
</evidence>
<feature type="transmembrane region" description="Helical" evidence="6">
    <location>
        <begin position="325"/>
        <end position="346"/>
    </location>
</feature>
<feature type="transmembrane region" description="Helical" evidence="6">
    <location>
        <begin position="272"/>
        <end position="289"/>
    </location>
</feature>
<evidence type="ECO:0000256" key="4">
    <source>
        <dbReference type="ARBA" id="ARBA00022989"/>
    </source>
</evidence>
<dbReference type="InterPro" id="IPR030184">
    <property type="entry name" value="WAT1-related"/>
</dbReference>
<feature type="transmembrane region" description="Helical" evidence="6">
    <location>
        <begin position="47"/>
        <end position="69"/>
    </location>
</feature>
<sequence>MDLGRSAIRGGGGSAAWMAHAGMALVQLINGGYHVITKVALNVGMNQIAFCVFRDLLALLILVPVALVRDRGKRPALTGRLLLSFFFLGLTGVFGNQLLFLMGLGYTNPAYAAAVQPAIPVFTFILASILGVERVNLLTSKGWSKLLGTTICVSGAALMALYRGPALCGNGQLDIVFHNEITMANQSDHVQWLASYLLEFCLETWHIGVFCLIGNCLCMAVFLALQAPVIAKYPASLSLTAYTYVFGAALMVLSGLFTAREYSDWMLTKSEIVAIVYAGILSSAVNYGIMTWSNKILGPALVALYNPLQPALSALLSTIFLGSSIFLGSVIGGVLIICGLYLVTWARHREAEQSKADSACNNLVSEPLLEEESSPSTKQKLIPNSLP</sequence>
<dbReference type="SUPFAM" id="SSF103481">
    <property type="entry name" value="Multidrug resistance efflux transporter EmrE"/>
    <property type="match status" value="2"/>
</dbReference>
<feature type="transmembrane region" description="Helical" evidence="6">
    <location>
        <begin position="237"/>
        <end position="260"/>
    </location>
</feature>